<gene>
    <name evidence="2" type="ORF">J437_LFUL015220</name>
</gene>
<dbReference type="Proteomes" id="UP000792457">
    <property type="component" value="Unassembled WGS sequence"/>
</dbReference>
<comment type="caution">
    <text evidence="2">The sequence shown here is derived from an EMBL/GenBank/DDBJ whole genome shotgun (WGS) entry which is preliminary data.</text>
</comment>
<evidence type="ECO:0000313" key="3">
    <source>
        <dbReference type="Proteomes" id="UP000792457"/>
    </source>
</evidence>
<keyword evidence="1" id="KW-0812">Transmembrane</keyword>
<evidence type="ECO:0000313" key="2">
    <source>
        <dbReference type="EMBL" id="KAG8234819.1"/>
    </source>
</evidence>
<keyword evidence="1" id="KW-1133">Transmembrane helix</keyword>
<reference evidence="2" key="2">
    <citation type="submission" date="2017-10" db="EMBL/GenBank/DDBJ databases">
        <title>Ladona fulva Genome sequencing and assembly.</title>
        <authorList>
            <person name="Murali S."/>
            <person name="Richards S."/>
            <person name="Bandaranaike D."/>
            <person name="Bellair M."/>
            <person name="Blankenburg K."/>
            <person name="Chao H."/>
            <person name="Dinh H."/>
            <person name="Doddapaneni H."/>
            <person name="Dugan-Rocha S."/>
            <person name="Elkadiri S."/>
            <person name="Gnanaolivu R."/>
            <person name="Hernandez B."/>
            <person name="Skinner E."/>
            <person name="Javaid M."/>
            <person name="Lee S."/>
            <person name="Li M."/>
            <person name="Ming W."/>
            <person name="Munidasa M."/>
            <person name="Muniz J."/>
            <person name="Nguyen L."/>
            <person name="Hughes D."/>
            <person name="Osuji N."/>
            <person name="Pu L.-L."/>
            <person name="Puazo M."/>
            <person name="Qu C."/>
            <person name="Quiroz J."/>
            <person name="Raj R."/>
            <person name="Weissenberger G."/>
            <person name="Xin Y."/>
            <person name="Zou X."/>
            <person name="Han Y."/>
            <person name="Worley K."/>
            <person name="Muzny D."/>
            <person name="Gibbs R."/>
        </authorList>
    </citation>
    <scope>NUCLEOTIDE SEQUENCE</scope>
    <source>
        <strain evidence="2">Sampled in the wild</strain>
    </source>
</reference>
<reference evidence="2" key="1">
    <citation type="submission" date="2013-04" db="EMBL/GenBank/DDBJ databases">
        <authorList>
            <person name="Qu J."/>
            <person name="Murali S.C."/>
            <person name="Bandaranaike D."/>
            <person name="Bellair M."/>
            <person name="Blankenburg K."/>
            <person name="Chao H."/>
            <person name="Dinh H."/>
            <person name="Doddapaneni H."/>
            <person name="Downs B."/>
            <person name="Dugan-Rocha S."/>
            <person name="Elkadiri S."/>
            <person name="Gnanaolivu R.D."/>
            <person name="Hernandez B."/>
            <person name="Javaid M."/>
            <person name="Jayaseelan J.C."/>
            <person name="Lee S."/>
            <person name="Li M."/>
            <person name="Ming W."/>
            <person name="Munidasa M."/>
            <person name="Muniz J."/>
            <person name="Nguyen L."/>
            <person name="Ongeri F."/>
            <person name="Osuji N."/>
            <person name="Pu L.-L."/>
            <person name="Puazo M."/>
            <person name="Qu C."/>
            <person name="Quiroz J."/>
            <person name="Raj R."/>
            <person name="Weissenberger G."/>
            <person name="Xin Y."/>
            <person name="Zou X."/>
            <person name="Han Y."/>
            <person name="Richards S."/>
            <person name="Worley K."/>
            <person name="Muzny D."/>
            <person name="Gibbs R."/>
        </authorList>
    </citation>
    <scope>NUCLEOTIDE SEQUENCE</scope>
    <source>
        <strain evidence="2">Sampled in the wild</strain>
    </source>
</reference>
<accession>A0A8K0KGI3</accession>
<proteinExistence type="predicted"/>
<dbReference type="AlphaFoldDB" id="A0A8K0KGI3"/>
<name>A0A8K0KGI3_LADFU</name>
<keyword evidence="3" id="KW-1185">Reference proteome</keyword>
<organism evidence="2 3">
    <name type="scientific">Ladona fulva</name>
    <name type="common">Scarce chaser dragonfly</name>
    <name type="synonym">Libellula fulva</name>
    <dbReference type="NCBI Taxonomy" id="123851"/>
    <lineage>
        <taxon>Eukaryota</taxon>
        <taxon>Metazoa</taxon>
        <taxon>Ecdysozoa</taxon>
        <taxon>Arthropoda</taxon>
        <taxon>Hexapoda</taxon>
        <taxon>Insecta</taxon>
        <taxon>Pterygota</taxon>
        <taxon>Palaeoptera</taxon>
        <taxon>Odonata</taxon>
        <taxon>Epiprocta</taxon>
        <taxon>Anisoptera</taxon>
        <taxon>Libelluloidea</taxon>
        <taxon>Libellulidae</taxon>
        <taxon>Ladona</taxon>
    </lineage>
</organism>
<sequence length="85" mass="9445">MMIDDLVNQQIISKVENPTGWINSIGCCIIQSNRPLFFASCSLTPTDQQYSQFGKGLLSVVLQNTIILCMGIVLLCIMTLNHRKA</sequence>
<evidence type="ECO:0000256" key="1">
    <source>
        <dbReference type="SAM" id="Phobius"/>
    </source>
</evidence>
<keyword evidence="1" id="KW-0472">Membrane</keyword>
<protein>
    <recommendedName>
        <fullName evidence="4">Reverse transcriptase/retrotransposon-derived protein RNase H-like domain-containing protein</fullName>
    </recommendedName>
</protein>
<evidence type="ECO:0008006" key="4">
    <source>
        <dbReference type="Google" id="ProtNLM"/>
    </source>
</evidence>
<dbReference type="OrthoDB" id="2286242at2759"/>
<feature type="transmembrane region" description="Helical" evidence="1">
    <location>
        <begin position="60"/>
        <end position="80"/>
    </location>
</feature>
<dbReference type="EMBL" id="KZ308846">
    <property type="protein sequence ID" value="KAG8234819.1"/>
    <property type="molecule type" value="Genomic_DNA"/>
</dbReference>